<sequence>TAKTAEHIELLSRFAPAISVSSGSSGRARRAFHSSERGGGWETGPYHGLRRG</sequence>
<accession>A0A0F9FYA4</accession>
<evidence type="ECO:0000256" key="1">
    <source>
        <dbReference type="SAM" id="MobiDB-lite"/>
    </source>
</evidence>
<proteinExistence type="predicted"/>
<evidence type="ECO:0000313" key="2">
    <source>
        <dbReference type="EMBL" id="KKL62320.1"/>
    </source>
</evidence>
<reference evidence="2" key="1">
    <citation type="journal article" date="2015" name="Nature">
        <title>Complex archaea that bridge the gap between prokaryotes and eukaryotes.</title>
        <authorList>
            <person name="Spang A."/>
            <person name="Saw J.H."/>
            <person name="Jorgensen S.L."/>
            <person name="Zaremba-Niedzwiedzka K."/>
            <person name="Martijn J."/>
            <person name="Lind A.E."/>
            <person name="van Eijk R."/>
            <person name="Schleper C."/>
            <person name="Guy L."/>
            <person name="Ettema T.J."/>
        </authorList>
    </citation>
    <scope>NUCLEOTIDE SEQUENCE</scope>
</reference>
<comment type="caution">
    <text evidence="2">The sequence shown here is derived from an EMBL/GenBank/DDBJ whole genome shotgun (WGS) entry which is preliminary data.</text>
</comment>
<gene>
    <name evidence="2" type="ORF">LCGC14_2186400</name>
</gene>
<dbReference type="EMBL" id="LAZR01028527">
    <property type="protein sequence ID" value="KKL62320.1"/>
    <property type="molecule type" value="Genomic_DNA"/>
</dbReference>
<feature type="non-terminal residue" evidence="2">
    <location>
        <position position="1"/>
    </location>
</feature>
<name>A0A0F9FYA4_9ZZZZ</name>
<organism evidence="2">
    <name type="scientific">marine sediment metagenome</name>
    <dbReference type="NCBI Taxonomy" id="412755"/>
    <lineage>
        <taxon>unclassified sequences</taxon>
        <taxon>metagenomes</taxon>
        <taxon>ecological metagenomes</taxon>
    </lineage>
</organism>
<dbReference type="AlphaFoldDB" id="A0A0F9FYA4"/>
<protein>
    <submittedName>
        <fullName evidence="2">Uncharacterized protein</fullName>
    </submittedName>
</protein>
<feature type="region of interest" description="Disordered" evidence="1">
    <location>
        <begin position="22"/>
        <end position="52"/>
    </location>
</feature>